<dbReference type="Proteomes" id="UP001499854">
    <property type="component" value="Unassembled WGS sequence"/>
</dbReference>
<accession>A0ABN2SKZ3</accession>
<dbReference type="PANTHER" id="PTHR46844:SF1">
    <property type="entry name" value="SLR5058 PROTEIN"/>
    <property type="match status" value="1"/>
</dbReference>
<dbReference type="Gene3D" id="3.80.10.10">
    <property type="entry name" value="Ribonuclease Inhibitor"/>
    <property type="match status" value="1"/>
</dbReference>
<dbReference type="InterPro" id="IPR032675">
    <property type="entry name" value="LRR_dom_sf"/>
</dbReference>
<reference evidence="4 5" key="1">
    <citation type="journal article" date="2019" name="Int. J. Syst. Evol. Microbiol.">
        <title>The Global Catalogue of Microorganisms (GCM) 10K type strain sequencing project: providing services to taxonomists for standard genome sequencing and annotation.</title>
        <authorList>
            <consortium name="The Broad Institute Genomics Platform"/>
            <consortium name="The Broad Institute Genome Sequencing Center for Infectious Disease"/>
            <person name="Wu L."/>
            <person name="Ma J."/>
        </authorList>
    </citation>
    <scope>NUCLEOTIDE SEQUENCE [LARGE SCALE GENOMIC DNA]</scope>
    <source>
        <strain evidence="4 5">JCM 16013</strain>
    </source>
</reference>
<organism evidence="4 5">
    <name type="scientific">Catenulispora subtropica</name>
    <dbReference type="NCBI Taxonomy" id="450798"/>
    <lineage>
        <taxon>Bacteria</taxon>
        <taxon>Bacillati</taxon>
        <taxon>Actinomycetota</taxon>
        <taxon>Actinomycetes</taxon>
        <taxon>Catenulisporales</taxon>
        <taxon>Catenulisporaceae</taxon>
        <taxon>Catenulispora</taxon>
    </lineage>
</organism>
<keyword evidence="1" id="KW-0547">Nucleotide-binding</keyword>
<dbReference type="RefSeq" id="WP_344660432.1">
    <property type="nucleotide sequence ID" value="NZ_BAAAQM010000040.1"/>
</dbReference>
<dbReference type="PANTHER" id="PTHR46844">
    <property type="entry name" value="SLR5058 PROTEIN"/>
    <property type="match status" value="1"/>
</dbReference>
<proteinExistence type="predicted"/>
<evidence type="ECO:0000313" key="5">
    <source>
        <dbReference type="Proteomes" id="UP001499854"/>
    </source>
</evidence>
<evidence type="ECO:0000259" key="3">
    <source>
        <dbReference type="PROSITE" id="PS50837"/>
    </source>
</evidence>
<sequence length="1115" mass="121521">MVELASSALALGKIVGTRAGRAWLAAHTAESVRRQDLVELIQSGFPDQLHARKVSRQLDDIADQVARRVIDLSGQEYRGLPESDKAAAVEDVKDALAAADLSDAVLLAADADPRKLAAAVRAQSPGRGTVAQLGEGGARVYEVVLLECCECLIRIVRELAQFTPRTLAEVLSRLSEMSERVETALSRLPVRTLDAPEGTAGDEEFGRRYLEVISTGMDMLELFGVPIRNFRPRTSLTVGYISLSVSADERLPAKGRADHERNIGWHLAEAEPARATLGVEEALGQSRLTLVRGEAGSGKTTLLRWLAISAARGTFSGAMSDVKGYTPFLVRLRSYSDVRLPRPDELLENATGVDLSIMPRGWIGRRLASGRAMLLVDGVDELKANQRRAVREWLSSLLQSYPGLRVVVTSRPAAADAKWLDAEGFRSVFLERMSPADVKSLIRHWHSAVREGGSLPCKPEELPDYEAGLLARLETAPHLRALATSPLLAAMLCALNLDRRTRLPRNRMDLYSATLELLLERRDDERSVPSYVESSLDREERIQILQDLAWRLTETGRSELPKDTAVNRVQDRLRTMARGGETGESVLEHLLQRSGIVREPMAGRIDFVHRTVQEYLAAKQIADDADIEPLIAKAHLDQWRETIVMTVGHANTRVRERLLTGILARMRAEPKYARQLKLLAGACLETSTALSEELRAEIDDCLDDLIPPRDVNAARQVASLGALVLDRLPDSLDGLSPTRAAAVVHAACLINGPQALELLAKYARDPREAPRTELVAGWEYFDAETYAREVLAAAALAGADLEVKSARLLPHLHYLRGLTHLGVFCKVEDLGFLHVMEQPLRRLSTWNGSSVLDISPVERFAASLTSLNIASGGIPDLDPLLRLPLLDDLHIDVPGVEAIDFLDALPRLNCLTLRSANAVRSFAPISAQTSLTEIRLIGCPGLTDLGVLPLGAATTAFCISGAGLDCDLGEIVGLVPNVRNLAVEENQHVRDLGPVAGLDLEFLGIAGCLSVSDLSPLAGRKGLRTVYASRTGVSELGPLAGLPRLRFLTLDGCEEIRDLSPLAELASLETLTLRDTAPGLDLAPLAANRRVKIFIRRGQDVRNAESFGARLVIGE</sequence>
<dbReference type="SUPFAM" id="SSF52540">
    <property type="entry name" value="P-loop containing nucleoside triphosphate hydrolases"/>
    <property type="match status" value="1"/>
</dbReference>
<keyword evidence="2" id="KW-0067">ATP-binding</keyword>
<dbReference type="Pfam" id="PF05729">
    <property type="entry name" value="NACHT"/>
    <property type="match status" value="1"/>
</dbReference>
<evidence type="ECO:0000313" key="4">
    <source>
        <dbReference type="EMBL" id="GAA1988538.1"/>
    </source>
</evidence>
<gene>
    <name evidence="4" type="ORF">GCM10009838_59240</name>
</gene>
<keyword evidence="5" id="KW-1185">Reference proteome</keyword>
<feature type="domain" description="NACHT" evidence="3">
    <location>
        <begin position="287"/>
        <end position="623"/>
    </location>
</feature>
<dbReference type="InterPro" id="IPR007111">
    <property type="entry name" value="NACHT_NTPase"/>
</dbReference>
<dbReference type="EMBL" id="BAAAQM010000040">
    <property type="protein sequence ID" value="GAA1988538.1"/>
    <property type="molecule type" value="Genomic_DNA"/>
</dbReference>
<comment type="caution">
    <text evidence="4">The sequence shown here is derived from an EMBL/GenBank/DDBJ whole genome shotgun (WGS) entry which is preliminary data.</text>
</comment>
<dbReference type="Pfam" id="PF22733">
    <property type="entry name" value="NNH1"/>
    <property type="match status" value="1"/>
</dbReference>
<name>A0ABN2SKZ3_9ACTN</name>
<evidence type="ECO:0000256" key="2">
    <source>
        <dbReference type="ARBA" id="ARBA00022840"/>
    </source>
</evidence>
<dbReference type="InterPro" id="IPR054547">
    <property type="entry name" value="NNH1"/>
</dbReference>
<dbReference type="Gene3D" id="3.40.50.300">
    <property type="entry name" value="P-loop containing nucleotide triphosphate hydrolases"/>
    <property type="match status" value="1"/>
</dbReference>
<dbReference type="InterPro" id="IPR027417">
    <property type="entry name" value="P-loop_NTPase"/>
</dbReference>
<protein>
    <submittedName>
        <fullName evidence="4">NACHT domain-containing protein</fullName>
    </submittedName>
</protein>
<dbReference type="PROSITE" id="PS50837">
    <property type="entry name" value="NACHT"/>
    <property type="match status" value="1"/>
</dbReference>
<evidence type="ECO:0000256" key="1">
    <source>
        <dbReference type="ARBA" id="ARBA00022741"/>
    </source>
</evidence>
<dbReference type="SUPFAM" id="SSF52058">
    <property type="entry name" value="L domain-like"/>
    <property type="match status" value="1"/>
</dbReference>